<evidence type="ECO:0000256" key="1">
    <source>
        <dbReference type="SAM" id="MobiDB-lite"/>
    </source>
</evidence>
<dbReference type="RefSeq" id="XP_062643512.1">
    <property type="nucleotide sequence ID" value="XM_062786424.1"/>
</dbReference>
<evidence type="ECO:0000313" key="2">
    <source>
        <dbReference type="EMBL" id="KAK4119739.1"/>
    </source>
</evidence>
<dbReference type="Proteomes" id="UP001302602">
    <property type="component" value="Unassembled WGS sequence"/>
</dbReference>
<dbReference type="GeneID" id="87823190"/>
<name>A0AAN6Z0R1_9PEZI</name>
<comment type="caution">
    <text evidence="2">The sequence shown here is derived from an EMBL/GenBank/DDBJ whole genome shotgun (WGS) entry which is preliminary data.</text>
</comment>
<evidence type="ECO:0000313" key="3">
    <source>
        <dbReference type="Proteomes" id="UP001302602"/>
    </source>
</evidence>
<dbReference type="EMBL" id="MU853245">
    <property type="protein sequence ID" value="KAK4119739.1"/>
    <property type="molecule type" value="Genomic_DNA"/>
</dbReference>
<accession>A0AAN6Z0R1</accession>
<gene>
    <name evidence="2" type="ORF">N657DRAFT_248227</name>
</gene>
<feature type="region of interest" description="Disordered" evidence="1">
    <location>
        <begin position="75"/>
        <end position="99"/>
    </location>
</feature>
<keyword evidence="3" id="KW-1185">Reference proteome</keyword>
<organism evidence="2 3">
    <name type="scientific">Parathielavia appendiculata</name>
    <dbReference type="NCBI Taxonomy" id="2587402"/>
    <lineage>
        <taxon>Eukaryota</taxon>
        <taxon>Fungi</taxon>
        <taxon>Dikarya</taxon>
        <taxon>Ascomycota</taxon>
        <taxon>Pezizomycotina</taxon>
        <taxon>Sordariomycetes</taxon>
        <taxon>Sordariomycetidae</taxon>
        <taxon>Sordariales</taxon>
        <taxon>Chaetomiaceae</taxon>
        <taxon>Parathielavia</taxon>
    </lineage>
</organism>
<reference evidence="2" key="1">
    <citation type="journal article" date="2023" name="Mol. Phylogenet. Evol.">
        <title>Genome-scale phylogeny and comparative genomics of the fungal order Sordariales.</title>
        <authorList>
            <person name="Hensen N."/>
            <person name="Bonometti L."/>
            <person name="Westerberg I."/>
            <person name="Brannstrom I.O."/>
            <person name="Guillou S."/>
            <person name="Cros-Aarteil S."/>
            <person name="Calhoun S."/>
            <person name="Haridas S."/>
            <person name="Kuo A."/>
            <person name="Mondo S."/>
            <person name="Pangilinan J."/>
            <person name="Riley R."/>
            <person name="LaButti K."/>
            <person name="Andreopoulos B."/>
            <person name="Lipzen A."/>
            <person name="Chen C."/>
            <person name="Yan M."/>
            <person name="Daum C."/>
            <person name="Ng V."/>
            <person name="Clum A."/>
            <person name="Steindorff A."/>
            <person name="Ohm R.A."/>
            <person name="Martin F."/>
            <person name="Silar P."/>
            <person name="Natvig D.O."/>
            <person name="Lalanne C."/>
            <person name="Gautier V."/>
            <person name="Ament-Velasquez S.L."/>
            <person name="Kruys A."/>
            <person name="Hutchinson M.I."/>
            <person name="Powell A.J."/>
            <person name="Barry K."/>
            <person name="Miller A.N."/>
            <person name="Grigoriev I.V."/>
            <person name="Debuchy R."/>
            <person name="Gladieux P."/>
            <person name="Hiltunen Thoren M."/>
            <person name="Johannesson H."/>
        </authorList>
    </citation>
    <scope>NUCLEOTIDE SEQUENCE</scope>
    <source>
        <strain evidence="2">CBS 731.68</strain>
    </source>
</reference>
<sequence length="99" mass="11401">MQTAWVWAIASAVRPRHAMSFVGSATIASQSTIQSSSVDYQQLNRPWNDLLRQKDYQTALTMFLCSGRQFPSAIVPPWPRQTRRERDDDNSSFKVEKPR</sequence>
<reference evidence="2" key="2">
    <citation type="submission" date="2023-05" db="EMBL/GenBank/DDBJ databases">
        <authorList>
            <consortium name="Lawrence Berkeley National Laboratory"/>
            <person name="Steindorff A."/>
            <person name="Hensen N."/>
            <person name="Bonometti L."/>
            <person name="Westerberg I."/>
            <person name="Brannstrom I.O."/>
            <person name="Guillou S."/>
            <person name="Cros-Aarteil S."/>
            <person name="Calhoun S."/>
            <person name="Haridas S."/>
            <person name="Kuo A."/>
            <person name="Mondo S."/>
            <person name="Pangilinan J."/>
            <person name="Riley R."/>
            <person name="Labutti K."/>
            <person name="Andreopoulos B."/>
            <person name="Lipzen A."/>
            <person name="Chen C."/>
            <person name="Yanf M."/>
            <person name="Daum C."/>
            <person name="Ng V."/>
            <person name="Clum A."/>
            <person name="Ohm R."/>
            <person name="Martin F."/>
            <person name="Silar P."/>
            <person name="Natvig D."/>
            <person name="Lalanne C."/>
            <person name="Gautier V."/>
            <person name="Ament-Velasquez S.L."/>
            <person name="Kruys A."/>
            <person name="Hutchinson M.I."/>
            <person name="Powell A.J."/>
            <person name="Barry K."/>
            <person name="Miller A.N."/>
            <person name="Grigoriev I.V."/>
            <person name="Debuchy R."/>
            <person name="Gladieux P."/>
            <person name="Thoren M.H."/>
            <person name="Johannesson H."/>
        </authorList>
    </citation>
    <scope>NUCLEOTIDE SEQUENCE</scope>
    <source>
        <strain evidence="2">CBS 731.68</strain>
    </source>
</reference>
<protein>
    <submittedName>
        <fullName evidence="2">Uncharacterized protein</fullName>
    </submittedName>
</protein>
<dbReference type="AlphaFoldDB" id="A0AAN6Z0R1"/>
<feature type="compositionally biased region" description="Basic and acidic residues" evidence="1">
    <location>
        <begin position="82"/>
        <end position="99"/>
    </location>
</feature>
<proteinExistence type="predicted"/>